<feature type="domain" description="Glycoside hydrolase family 31 TIM barrel" evidence="6">
    <location>
        <begin position="237"/>
        <end position="531"/>
    </location>
</feature>
<feature type="domain" description="DUF5110" evidence="8">
    <location>
        <begin position="672"/>
        <end position="716"/>
    </location>
</feature>
<evidence type="ECO:0000256" key="4">
    <source>
        <dbReference type="SAM" id="MobiDB-lite"/>
    </source>
</evidence>
<feature type="domain" description="Glycosyl hydrolase family 31 C-terminal" evidence="9">
    <location>
        <begin position="583"/>
        <end position="654"/>
    </location>
</feature>
<dbReference type="InterPro" id="IPR000322">
    <property type="entry name" value="Glyco_hydro_31_TIM"/>
</dbReference>
<dbReference type="InterPro" id="IPR017853">
    <property type="entry name" value="GH"/>
</dbReference>
<evidence type="ECO:0000259" key="8">
    <source>
        <dbReference type="Pfam" id="PF17137"/>
    </source>
</evidence>
<dbReference type="Gene3D" id="1.50.10.100">
    <property type="entry name" value="Chondroitin AC/alginate lyase"/>
    <property type="match status" value="1"/>
</dbReference>
<dbReference type="PANTHER" id="PTHR22762:SF120">
    <property type="entry name" value="HETEROGLYCAN GLUCOSIDASE 1"/>
    <property type="match status" value="1"/>
</dbReference>
<protein>
    <submittedName>
        <fullName evidence="10">Alpha-glucosidase (Family GH31 glycosyl hydrolase)</fullName>
    </submittedName>
</protein>
<evidence type="ECO:0000259" key="7">
    <source>
        <dbReference type="Pfam" id="PF05426"/>
    </source>
</evidence>
<evidence type="ECO:0000313" key="10">
    <source>
        <dbReference type="EMBL" id="TDX01099.1"/>
    </source>
</evidence>
<dbReference type="InterPro" id="IPR048395">
    <property type="entry name" value="Glyco_hydro_31_C"/>
</dbReference>
<keyword evidence="2 5" id="KW-0732">Signal</keyword>
<comment type="caution">
    <text evidence="10">The sequence shown here is derived from an EMBL/GenBank/DDBJ whole genome shotgun (WGS) entry which is preliminary data.</text>
</comment>
<dbReference type="Proteomes" id="UP000294498">
    <property type="component" value="Unassembled WGS sequence"/>
</dbReference>
<proteinExistence type="inferred from homology"/>
<keyword evidence="11" id="KW-1185">Reference proteome</keyword>
<reference evidence="10 11" key="1">
    <citation type="submission" date="2019-03" db="EMBL/GenBank/DDBJ databases">
        <title>Genomic Encyclopedia of Type Strains, Phase IV (KMG-IV): sequencing the most valuable type-strain genomes for metagenomic binning, comparative biology and taxonomic classification.</title>
        <authorList>
            <person name="Goeker M."/>
        </authorList>
    </citation>
    <scope>NUCLEOTIDE SEQUENCE [LARGE SCALE GENOMIC DNA]</scope>
    <source>
        <strain evidence="10 11">DSM 100059</strain>
    </source>
</reference>
<sequence>MIFKKTTAFAVCLLAILTVSGQKAPAPSTTPGAPVAPALLHWREVLPGIWKAVAGRPEKYTLLGAAGAVPDTTDIRDMGAAPFPFKDAPATVVLSDGKTYLRFPLDAKEQLYGFGLNFQTVHQRGKVLDLHVDNFAGRDNGRTHAPTPFYVSSKGYGVFINAARYLEVYAGTAVRRDSPHPPAVKDRNLNKTWSSRPYSDAVEILVPAEGAEVYLLGGPTPLEAVRRYNLLCGGGCLPPRWGLGFMQRLQRLATAEDALREAHDFGDKGYPLDVIGLEPGWQSSSYPCTLRWDSTRFPDPRRFLDGMHAADVRVNLWTNPYVSPTSPIYKALLPYTGSHTVWAGVVADMTLPQARALFFGQLQKDQVYPGVSGYKFDEVDGGDVYLWPDVATWPSGHSAEQMRQTYGLLMQRYSTALYRARNQRTFGLVRASGGGGASYPYVIYNDYYNHEDFITALVNSGFAGVLWTPEVRASKTAEEWLRRVQSNVFSPLAMINAWASGTKPWSFPEVANQVKAMALLRMRMMPYWYTAFARYHFQGVPPFRAMVLEAGFSEGALAMDAAPAAKGAPARGDTALEANPYAEATAREVKDQYMAGDCLLVAPMFTGQTTRKVILPKGRWYDFYTGAYAGDGEVISVTPGLDKIPLFVKEGGMIPMMPPLLHAPAAGQRVDLEIRCYGAQGTGRLYDDDGETYDYTRGLYTWRTLRFSRDAQGRLTGAISGPERGKPNTVGAVTWKDMTGAAGAPVPGGAATRGDGPQAVATADGPHAAATAGRPRPAGDTATPLALVVDTGTALALVIDTLRALTLTEAAWAMTQEPVTVTASHCARSAGGPHDFYSEGDYWWPVPGHPDSPYVQHDGQTNPDNFTKHREAMIRFSRIVGALASAYVLTKDDDYVRAALRHVRAWFVDTATRMNPDLRFAQAIQGRATGRGTGIIDAIQLMEVAQGLRVMAPSGAMDQNTLEGARAWFRDYLHWLTTHPYGLDEMNAANNHGTCWVMQAAVFARFTGEDSMEDFCRDRYEHVLLQKQMAAGGSFPPELKRTKPFGYSIFNLDAMATICQVLDLWQYRTDDGRDIAKGVAFLYPYLADKTKWPYPHDVMHWNDWPVAQPCLLFGALAFHRQDWLRAWARLAHAPTDPEVLRNLPVRHPLIWLDVTENVLGDLRGQNR</sequence>
<dbReference type="InterPro" id="IPR011013">
    <property type="entry name" value="Gal_mutarotase_sf_dom"/>
</dbReference>
<accession>A0A4R8DSQ3</accession>
<dbReference type="GO" id="GO:0042597">
    <property type="term" value="C:periplasmic space"/>
    <property type="evidence" value="ECO:0007669"/>
    <property type="project" value="InterPro"/>
</dbReference>
<dbReference type="SUPFAM" id="SSF51011">
    <property type="entry name" value="Glycosyl hydrolase domain"/>
    <property type="match status" value="1"/>
</dbReference>
<feature type="region of interest" description="Disordered" evidence="4">
    <location>
        <begin position="741"/>
        <end position="779"/>
    </location>
</feature>
<dbReference type="Gene3D" id="3.20.20.80">
    <property type="entry name" value="Glycosidases"/>
    <property type="match status" value="1"/>
</dbReference>
<dbReference type="InterPro" id="IPR008397">
    <property type="entry name" value="Alginate_lyase_dom"/>
</dbReference>
<dbReference type="SUPFAM" id="SSF48230">
    <property type="entry name" value="Chondroitin AC/alginate lyase"/>
    <property type="match status" value="1"/>
</dbReference>
<dbReference type="Pfam" id="PF17137">
    <property type="entry name" value="DUF5110"/>
    <property type="match status" value="1"/>
</dbReference>
<dbReference type="Pfam" id="PF05426">
    <property type="entry name" value="Alginate_lyase"/>
    <property type="match status" value="1"/>
</dbReference>
<dbReference type="AlphaFoldDB" id="A0A4R8DSQ3"/>
<evidence type="ECO:0000259" key="9">
    <source>
        <dbReference type="Pfam" id="PF21365"/>
    </source>
</evidence>
<dbReference type="Pfam" id="PF21365">
    <property type="entry name" value="Glyco_hydro_31_3rd"/>
    <property type="match status" value="1"/>
</dbReference>
<dbReference type="Gene3D" id="2.60.40.1180">
    <property type="entry name" value="Golgi alpha-mannosidase II"/>
    <property type="match status" value="2"/>
</dbReference>
<dbReference type="SUPFAM" id="SSF74650">
    <property type="entry name" value="Galactose mutarotase-like"/>
    <property type="match status" value="1"/>
</dbReference>
<dbReference type="InterPro" id="IPR013780">
    <property type="entry name" value="Glyco_hydro_b"/>
</dbReference>
<dbReference type="SUPFAM" id="SSF51445">
    <property type="entry name" value="(Trans)glycosidases"/>
    <property type="match status" value="1"/>
</dbReference>
<dbReference type="Gene3D" id="2.60.40.1760">
    <property type="entry name" value="glycosyl hydrolase (family 31)"/>
    <property type="match status" value="1"/>
</dbReference>
<dbReference type="Pfam" id="PF01055">
    <property type="entry name" value="Glyco_hydro_31_2nd"/>
    <property type="match status" value="1"/>
</dbReference>
<comment type="similarity">
    <text evidence="1">Belongs to the glycosyl hydrolase 31 family.</text>
</comment>
<evidence type="ECO:0000256" key="1">
    <source>
        <dbReference type="ARBA" id="ARBA00007806"/>
    </source>
</evidence>
<dbReference type="EMBL" id="SODV01000001">
    <property type="protein sequence ID" value="TDX01099.1"/>
    <property type="molecule type" value="Genomic_DNA"/>
</dbReference>
<dbReference type="GO" id="GO:0005975">
    <property type="term" value="P:carbohydrate metabolic process"/>
    <property type="evidence" value="ECO:0007669"/>
    <property type="project" value="InterPro"/>
</dbReference>
<evidence type="ECO:0000256" key="3">
    <source>
        <dbReference type="ARBA" id="ARBA00023239"/>
    </source>
</evidence>
<dbReference type="InterPro" id="IPR008929">
    <property type="entry name" value="Chondroitin_lyas"/>
</dbReference>
<keyword evidence="10" id="KW-0378">Hydrolase</keyword>
<dbReference type="CDD" id="cd06592">
    <property type="entry name" value="GH31_NET37"/>
    <property type="match status" value="1"/>
</dbReference>
<feature type="domain" description="Alginate lyase" evidence="7">
    <location>
        <begin position="825"/>
        <end position="1092"/>
    </location>
</feature>
<dbReference type="CDD" id="cd14752">
    <property type="entry name" value="GH31_N"/>
    <property type="match status" value="1"/>
</dbReference>
<dbReference type="GO" id="GO:0016829">
    <property type="term" value="F:lyase activity"/>
    <property type="evidence" value="ECO:0007669"/>
    <property type="project" value="UniProtKB-KW"/>
</dbReference>
<keyword evidence="3" id="KW-0456">Lyase</keyword>
<gene>
    <name evidence="10" type="ORF">EDB95_2130</name>
</gene>
<dbReference type="GO" id="GO:0004553">
    <property type="term" value="F:hydrolase activity, hydrolyzing O-glycosyl compounds"/>
    <property type="evidence" value="ECO:0007669"/>
    <property type="project" value="InterPro"/>
</dbReference>
<evidence type="ECO:0000256" key="2">
    <source>
        <dbReference type="ARBA" id="ARBA00022729"/>
    </source>
</evidence>
<evidence type="ECO:0000313" key="11">
    <source>
        <dbReference type="Proteomes" id="UP000294498"/>
    </source>
</evidence>
<evidence type="ECO:0000259" key="6">
    <source>
        <dbReference type="Pfam" id="PF01055"/>
    </source>
</evidence>
<dbReference type="GO" id="GO:0030246">
    <property type="term" value="F:carbohydrate binding"/>
    <property type="evidence" value="ECO:0007669"/>
    <property type="project" value="InterPro"/>
</dbReference>
<organism evidence="10 11">
    <name type="scientific">Dinghuibacter silviterrae</name>
    <dbReference type="NCBI Taxonomy" id="1539049"/>
    <lineage>
        <taxon>Bacteria</taxon>
        <taxon>Pseudomonadati</taxon>
        <taxon>Bacteroidota</taxon>
        <taxon>Chitinophagia</taxon>
        <taxon>Chitinophagales</taxon>
        <taxon>Chitinophagaceae</taxon>
        <taxon>Dinghuibacter</taxon>
    </lineage>
</organism>
<evidence type="ECO:0000256" key="5">
    <source>
        <dbReference type="SAM" id="SignalP"/>
    </source>
</evidence>
<dbReference type="PANTHER" id="PTHR22762">
    <property type="entry name" value="ALPHA-GLUCOSIDASE"/>
    <property type="match status" value="1"/>
</dbReference>
<feature type="signal peptide" evidence="5">
    <location>
        <begin position="1"/>
        <end position="24"/>
    </location>
</feature>
<feature type="chain" id="PRO_5020528141" evidence="5">
    <location>
        <begin position="25"/>
        <end position="1167"/>
    </location>
</feature>
<dbReference type="InterPro" id="IPR033403">
    <property type="entry name" value="DUF5110"/>
</dbReference>
<name>A0A4R8DSQ3_9BACT</name>